<keyword evidence="5 7" id="KW-0906">Nuclear pore complex</keyword>
<dbReference type="HOGENOM" id="CLU_005882_1_0_1"/>
<dbReference type="PANTHER" id="PTHR13003:SF2">
    <property type="entry name" value="NUCLEAR PORE COMPLEX PROTEIN NUP107"/>
    <property type="match status" value="1"/>
</dbReference>
<keyword evidence="1 7" id="KW-0813">Transport</keyword>
<comment type="similarity">
    <text evidence="7">Belongs to the nucleoporin Nup84/Nup107 family.</text>
</comment>
<accession>A0A086SZX3</accession>
<dbReference type="GO" id="GO:0031965">
    <property type="term" value="C:nuclear membrane"/>
    <property type="evidence" value="ECO:0007669"/>
    <property type="project" value="UniProtKB-SubCell"/>
</dbReference>
<dbReference type="Gene3D" id="1.10.3450.20">
    <property type="match status" value="1"/>
</dbReference>
<dbReference type="GO" id="GO:0000973">
    <property type="term" value="P:post-transcriptional tethering of RNA polymerase II gene DNA at nuclear periphery"/>
    <property type="evidence" value="ECO:0007669"/>
    <property type="project" value="TreeGrafter"/>
</dbReference>
<comment type="function">
    <text evidence="7">Functions as a component of the nuclear pore complex (NPC).</text>
</comment>
<evidence type="ECO:0000256" key="2">
    <source>
        <dbReference type="ARBA" id="ARBA00022816"/>
    </source>
</evidence>
<protein>
    <recommendedName>
        <fullName evidence="7">Nuclear pore complex protein</fullName>
    </recommendedName>
</protein>
<dbReference type="STRING" id="857340.A0A086SZX3"/>
<dbReference type="GO" id="GO:0006606">
    <property type="term" value="P:protein import into nucleus"/>
    <property type="evidence" value="ECO:0007669"/>
    <property type="project" value="TreeGrafter"/>
</dbReference>
<evidence type="ECO:0000256" key="4">
    <source>
        <dbReference type="ARBA" id="ARBA00023010"/>
    </source>
</evidence>
<feature type="region of interest" description="Disordered" evidence="8">
    <location>
        <begin position="68"/>
        <end position="94"/>
    </location>
</feature>
<comment type="subunit">
    <text evidence="7">Part of the nuclear pore complex (NPC).</text>
</comment>
<dbReference type="AlphaFoldDB" id="A0A086SZX3"/>
<keyword evidence="4 7" id="KW-0811">Translocation</keyword>
<keyword evidence="7" id="KW-0472">Membrane</keyword>
<feature type="region of interest" description="Disordered" evidence="8">
    <location>
        <begin position="217"/>
        <end position="247"/>
    </location>
</feature>
<feature type="compositionally biased region" description="Polar residues" evidence="8">
    <location>
        <begin position="217"/>
        <end position="228"/>
    </location>
</feature>
<dbReference type="InterPro" id="IPR007252">
    <property type="entry name" value="Nup84/Nup107"/>
</dbReference>
<dbReference type="Pfam" id="PF04121">
    <property type="entry name" value="Nup84_Nup100"/>
    <property type="match status" value="1"/>
</dbReference>
<evidence type="ECO:0000313" key="10">
    <source>
        <dbReference type="Proteomes" id="UP000029964"/>
    </source>
</evidence>
<reference evidence="10" key="1">
    <citation type="journal article" date="2014" name="Genome Announc.">
        <title>Genome sequence and annotation of Acremonium chrysogenum, producer of the beta-lactam antibiotic cephalosporin C.</title>
        <authorList>
            <person name="Terfehr D."/>
            <person name="Dahlmann T.A."/>
            <person name="Specht T."/>
            <person name="Zadra I."/>
            <person name="Kuernsteiner H."/>
            <person name="Kueck U."/>
        </authorList>
    </citation>
    <scope>NUCLEOTIDE SEQUENCE [LARGE SCALE GENOMIC DNA]</scope>
    <source>
        <strain evidence="10">ATCC 11550 / CBS 779.69 / DSM 880 / IAM 14645 / JCM 23072 / IMI 49137</strain>
    </source>
</reference>
<evidence type="ECO:0000256" key="6">
    <source>
        <dbReference type="ARBA" id="ARBA00023242"/>
    </source>
</evidence>
<evidence type="ECO:0000256" key="1">
    <source>
        <dbReference type="ARBA" id="ARBA00022448"/>
    </source>
</evidence>
<dbReference type="GO" id="GO:0031080">
    <property type="term" value="C:nuclear pore outer ring"/>
    <property type="evidence" value="ECO:0007669"/>
    <property type="project" value="TreeGrafter"/>
</dbReference>
<dbReference type="Proteomes" id="UP000029964">
    <property type="component" value="Unassembled WGS sequence"/>
</dbReference>
<evidence type="ECO:0000256" key="7">
    <source>
        <dbReference type="RuleBase" id="RU365072"/>
    </source>
</evidence>
<keyword evidence="2" id="KW-0509">mRNA transport</keyword>
<comment type="subcellular location">
    <subcellularLocation>
        <location evidence="7">Nucleus</location>
        <location evidence="7">Nuclear pore complex</location>
    </subcellularLocation>
    <subcellularLocation>
        <location evidence="7">Nucleus membrane</location>
    </subcellularLocation>
</comment>
<gene>
    <name evidence="9" type="ORF">ACRE_065860</name>
</gene>
<organism evidence="9 10">
    <name type="scientific">Hapsidospora chrysogenum (strain ATCC 11550 / CBS 779.69 / DSM 880 / IAM 14645 / JCM 23072 / IMI 49137)</name>
    <name type="common">Acremonium chrysogenum</name>
    <dbReference type="NCBI Taxonomy" id="857340"/>
    <lineage>
        <taxon>Eukaryota</taxon>
        <taxon>Fungi</taxon>
        <taxon>Dikarya</taxon>
        <taxon>Ascomycota</taxon>
        <taxon>Pezizomycotina</taxon>
        <taxon>Sordariomycetes</taxon>
        <taxon>Hypocreomycetidae</taxon>
        <taxon>Hypocreales</taxon>
        <taxon>Bionectriaceae</taxon>
        <taxon>Hapsidospora</taxon>
    </lineage>
</organism>
<keyword evidence="10" id="KW-1185">Reference proteome</keyword>
<dbReference type="OrthoDB" id="3098at2759"/>
<dbReference type="GO" id="GO:0006406">
    <property type="term" value="P:mRNA export from nucleus"/>
    <property type="evidence" value="ECO:0007669"/>
    <property type="project" value="TreeGrafter"/>
</dbReference>
<proteinExistence type="inferred from homology"/>
<sequence>MDADDSRPQSPAEFIDAGPEVEQFANALDECLSSRLSESDKRERLLNLPRKYHENALKRLDRLRPVRARSNHDDELDTDDVDGTGQSLGETKAVRQLEKEAQTWDLLRRVLPLRHPNAEGTSQLSRLDVVADRLPGHDSGLRSFFQTNSVAKERRAILQWLQSNAASGPDIDDLTRDLQQNADRGDIIAHGWLHTRSSIKLKKSVTGWPHLLDQQSANMSATHTTSSGAPLVTQLDPDATTRQGRKLQPQDEYFERAIWRGCFEHLRRGSSLQTIRDWCQERTEMWRAISMSGMLLSADDSDDDVAADAEPSALALWRRMCFGLARQGGSDDYERAVYGVLSGDILSVEKVARTWDDFLFAHYNALLRTQIDTFILEHCTPGDAANLTRAFPSFDAVQFHSEDAGVDKRLIRFLESQAGIKDDAFDPNKALQASILAREVEDYLYNQGRAMAASPLERVQGRKYFTLEQHDGLRIVSHVYVLMALLEDLESRNLTFPRTVESPERRASEQNILAQYAGFLRRAGLQELIPVYCSILEVPRRYEVLSENLIMEPTTERRIELLNLMKRANIDGAQFVKTQATLLYNSIAQDSAKTFEAKTSFRIIEEGPPTPRFGRKIKADFFGEDPEHIEDAHEKLILALEWLMNVDETWPEVLSFGTKVYKFFLRHVHLCAARALMNRVPYSGVLRDLGVDEESHEVAFESVDFWNNLLEQSGIGGTTPEQVLADARNFRELEALVKALDSIESCGAFAAVETEYDHDHQRRPLQRKQTATNSKRRVHRSQRDFWSQIGDCIKTTKETMELLLKGWLLSGIQGAYFLSPRAFTERGFPMLTQNDDDDDAGGDEELRELRQAYLPETVLAYISALHYAGTGLTREWLLESMHLASLVTERQSDLQDTFVEAKRVRELLEAFTACSRALAVATGEKRGTAGTGGKKMREMGWSRDLWSVKS</sequence>
<keyword evidence="6 7" id="KW-0539">Nucleus</keyword>
<dbReference type="Gene3D" id="1.20.190.50">
    <property type="match status" value="1"/>
</dbReference>
<evidence type="ECO:0000313" key="9">
    <source>
        <dbReference type="EMBL" id="KFH42655.1"/>
    </source>
</evidence>
<comment type="caution">
    <text evidence="9">The sequence shown here is derived from an EMBL/GenBank/DDBJ whole genome shotgun (WGS) entry which is preliminary data.</text>
</comment>
<name>A0A086SZX3_HAPC1</name>
<dbReference type="PANTHER" id="PTHR13003">
    <property type="entry name" value="NUP107-RELATED"/>
    <property type="match status" value="1"/>
</dbReference>
<dbReference type="EMBL" id="JPKY01000088">
    <property type="protein sequence ID" value="KFH42655.1"/>
    <property type="molecule type" value="Genomic_DNA"/>
</dbReference>
<dbReference type="GO" id="GO:0017056">
    <property type="term" value="F:structural constituent of nuclear pore"/>
    <property type="evidence" value="ECO:0007669"/>
    <property type="project" value="UniProtKB-UniRule"/>
</dbReference>
<evidence type="ECO:0000256" key="8">
    <source>
        <dbReference type="SAM" id="MobiDB-lite"/>
    </source>
</evidence>
<evidence type="ECO:0000256" key="3">
    <source>
        <dbReference type="ARBA" id="ARBA00022927"/>
    </source>
</evidence>
<keyword evidence="3" id="KW-0653">Protein transport</keyword>
<evidence type="ECO:0000256" key="5">
    <source>
        <dbReference type="ARBA" id="ARBA00023132"/>
    </source>
</evidence>